<dbReference type="InterPro" id="IPR013105">
    <property type="entry name" value="TPR_2"/>
</dbReference>
<dbReference type="Pfam" id="PF14559">
    <property type="entry name" value="TPR_19"/>
    <property type="match status" value="1"/>
</dbReference>
<dbReference type="InterPro" id="IPR019734">
    <property type="entry name" value="TPR_rpt"/>
</dbReference>
<feature type="signal peptide" evidence="5">
    <location>
        <begin position="1"/>
        <end position="23"/>
    </location>
</feature>
<gene>
    <name evidence="6" type="ORF">DLM85_19470</name>
</gene>
<organism evidence="6 7">
    <name type="scientific">Hymenobacter edaphi</name>
    <dbReference type="NCBI Taxonomy" id="2211146"/>
    <lineage>
        <taxon>Bacteria</taxon>
        <taxon>Pseudomonadati</taxon>
        <taxon>Bacteroidota</taxon>
        <taxon>Cytophagia</taxon>
        <taxon>Cytophagales</taxon>
        <taxon>Hymenobacteraceae</taxon>
        <taxon>Hymenobacter</taxon>
    </lineage>
</organism>
<evidence type="ECO:0000256" key="4">
    <source>
        <dbReference type="SAM" id="MobiDB-lite"/>
    </source>
</evidence>
<feature type="repeat" description="TPR" evidence="3">
    <location>
        <begin position="331"/>
        <end position="364"/>
    </location>
</feature>
<dbReference type="OrthoDB" id="638548at2"/>
<evidence type="ECO:0000256" key="2">
    <source>
        <dbReference type="ARBA" id="ARBA00022803"/>
    </source>
</evidence>
<dbReference type="EMBL" id="QHKM01000007">
    <property type="protein sequence ID" value="RAK64120.1"/>
    <property type="molecule type" value="Genomic_DNA"/>
</dbReference>
<evidence type="ECO:0000313" key="7">
    <source>
        <dbReference type="Proteomes" id="UP000248553"/>
    </source>
</evidence>
<keyword evidence="2 3" id="KW-0802">TPR repeat</keyword>
<feature type="chain" id="PRO_5016249099" evidence="5">
    <location>
        <begin position="24"/>
        <end position="539"/>
    </location>
</feature>
<evidence type="ECO:0000313" key="6">
    <source>
        <dbReference type="EMBL" id="RAK64120.1"/>
    </source>
</evidence>
<evidence type="ECO:0000256" key="3">
    <source>
        <dbReference type="PROSITE-ProRule" id="PRU00339"/>
    </source>
</evidence>
<dbReference type="AlphaFoldDB" id="A0A328B9L8"/>
<accession>A0A328B9L8</accession>
<comment type="caution">
    <text evidence="6">The sequence shown here is derived from an EMBL/GenBank/DDBJ whole genome shotgun (WGS) entry which is preliminary data.</text>
</comment>
<keyword evidence="1" id="KW-0677">Repeat</keyword>
<dbReference type="SMART" id="SM00028">
    <property type="entry name" value="TPR"/>
    <property type="match status" value="9"/>
</dbReference>
<protein>
    <submittedName>
        <fullName evidence="6">Uncharacterized protein</fullName>
    </submittedName>
</protein>
<dbReference type="Pfam" id="PF07719">
    <property type="entry name" value="TPR_2"/>
    <property type="match status" value="1"/>
</dbReference>
<feature type="compositionally biased region" description="Low complexity" evidence="4">
    <location>
        <begin position="524"/>
        <end position="539"/>
    </location>
</feature>
<dbReference type="RefSeq" id="WP_111479841.1">
    <property type="nucleotide sequence ID" value="NZ_QHKM01000007.1"/>
</dbReference>
<dbReference type="PROSITE" id="PS50293">
    <property type="entry name" value="TPR_REGION"/>
    <property type="match status" value="1"/>
</dbReference>
<keyword evidence="5" id="KW-0732">Signal</keyword>
<reference evidence="7" key="1">
    <citation type="submission" date="2018-05" db="EMBL/GenBank/DDBJ databases">
        <authorList>
            <person name="Nie L."/>
        </authorList>
    </citation>
    <scope>NUCLEOTIDE SEQUENCE [LARGE SCALE GENOMIC DNA]</scope>
    <source>
        <strain evidence="7">NL</strain>
    </source>
</reference>
<dbReference type="SUPFAM" id="SSF48452">
    <property type="entry name" value="TPR-like"/>
    <property type="match status" value="3"/>
</dbReference>
<evidence type="ECO:0000256" key="5">
    <source>
        <dbReference type="SAM" id="SignalP"/>
    </source>
</evidence>
<keyword evidence="7" id="KW-1185">Reference proteome</keyword>
<dbReference type="Gene3D" id="1.25.40.10">
    <property type="entry name" value="Tetratricopeptide repeat domain"/>
    <property type="match status" value="3"/>
</dbReference>
<evidence type="ECO:0000256" key="1">
    <source>
        <dbReference type="ARBA" id="ARBA00022737"/>
    </source>
</evidence>
<dbReference type="PROSITE" id="PS50005">
    <property type="entry name" value="TPR"/>
    <property type="match status" value="2"/>
</dbReference>
<feature type="repeat" description="TPR" evidence="3">
    <location>
        <begin position="479"/>
        <end position="512"/>
    </location>
</feature>
<dbReference type="PANTHER" id="PTHR12558:SF13">
    <property type="entry name" value="CELL DIVISION CYCLE PROTEIN 27 HOMOLOG"/>
    <property type="match status" value="1"/>
</dbReference>
<dbReference type="InterPro" id="IPR011990">
    <property type="entry name" value="TPR-like_helical_dom_sf"/>
</dbReference>
<dbReference type="Pfam" id="PF13432">
    <property type="entry name" value="TPR_16"/>
    <property type="match status" value="1"/>
</dbReference>
<dbReference type="PANTHER" id="PTHR12558">
    <property type="entry name" value="CELL DIVISION CYCLE 16,23,27"/>
    <property type="match status" value="1"/>
</dbReference>
<name>A0A328B9L8_9BACT</name>
<sequence>MTNKPWKLTLLAAFSLAGPAVFAQNMPAARQSIELERFSEAKRQLLPNQSNPEAAYELGRLYLKQEKADSAAYFFNMASRDTKFPLAMVSSGRALLAQGKKMEADAQFDAAIKATKSKDANIYAAVGQAYAESDVKDNQKGIDAINQAIKLNKKDDAAWLVNLGDIYAKRDNGGGDAMNAYDRALRADGGYVRAYYRKGELSFRSRNGGEALTNFNKVTSINSNYAPVYRELANMYYYADKPELAVENMKKYTDMAEKTTSTQATYAAFLYTSKKYPEAIAQIQEVLAKDPNNVTMNRLLAYSLYESNQNDQALAAVEKYNTLVPADKRITDDYVYQGKILAKAGRADEGITLIEKAIAANPDKAADLQNDLVQAYILKKDYNNAAKVLRQKMSKGTPALTDQVRLANVYTIDKKYAQADSLLNLVITARPTYTAGYLMRAQANSNLDPELKQALAKPHYEKYIEVAKADPAKNQAGLAEAYRYLGAYYYNAGNKAQALSSYQQAVAVKPDDAQAADAIKQLSAPTKAPAKAPAKGTKK</sequence>
<feature type="region of interest" description="Disordered" evidence="4">
    <location>
        <begin position="518"/>
        <end position="539"/>
    </location>
</feature>
<dbReference type="Proteomes" id="UP000248553">
    <property type="component" value="Unassembled WGS sequence"/>
</dbReference>
<proteinExistence type="predicted"/>